<dbReference type="PANTHER" id="PTHR30055:SF234">
    <property type="entry name" value="HTH-TYPE TRANSCRIPTIONAL REGULATOR BETI"/>
    <property type="match status" value="1"/>
</dbReference>
<keyword evidence="8" id="KW-1185">Reference proteome</keyword>
<dbReference type="Pfam" id="PF00440">
    <property type="entry name" value="TetR_N"/>
    <property type="match status" value="1"/>
</dbReference>
<comment type="caution">
    <text evidence="7">The sequence shown here is derived from an EMBL/GenBank/DDBJ whole genome shotgun (WGS) entry which is preliminary data.</text>
</comment>
<keyword evidence="1" id="KW-0805">Transcription regulation</keyword>
<keyword evidence="3" id="KW-0804">Transcription</keyword>
<evidence type="ECO:0000313" key="7">
    <source>
        <dbReference type="EMBL" id="GAA4883536.1"/>
    </source>
</evidence>
<dbReference type="Gene3D" id="1.10.357.10">
    <property type="entry name" value="Tetracycline Repressor, domain 2"/>
    <property type="match status" value="1"/>
</dbReference>
<protein>
    <recommendedName>
        <fullName evidence="6">HTH tetR-type domain-containing protein</fullName>
    </recommendedName>
</protein>
<accession>A0ABP9ENJ5</accession>
<evidence type="ECO:0000256" key="3">
    <source>
        <dbReference type="ARBA" id="ARBA00023163"/>
    </source>
</evidence>
<dbReference type="InterPro" id="IPR050109">
    <property type="entry name" value="HTH-type_TetR-like_transc_reg"/>
</dbReference>
<feature type="region of interest" description="Disordered" evidence="5">
    <location>
        <begin position="1"/>
        <end position="23"/>
    </location>
</feature>
<sequence>MKRSETGTGGPSGTDGRTERGRQTREKIAEAVLSLLDEGQALFPADKVAERAGVSRRLVFHHFADMAELAEVAVNRRMEQLLAQVRPIPADAPLAERIAAVAEQRARILEGVTPARLAVLRLENPTAPVVEGVRQMLDLARRRLTEIFAAELDPLPEAARTDLLNGLDAVTTWSAWHHWRTSGLTPDQARHTMAVTVRALLASADAAPRG</sequence>
<dbReference type="PROSITE" id="PS50977">
    <property type="entry name" value="HTH_TETR_2"/>
    <property type="match status" value="1"/>
</dbReference>
<evidence type="ECO:0000256" key="5">
    <source>
        <dbReference type="SAM" id="MobiDB-lite"/>
    </source>
</evidence>
<evidence type="ECO:0000256" key="2">
    <source>
        <dbReference type="ARBA" id="ARBA00023125"/>
    </source>
</evidence>
<dbReference type="Proteomes" id="UP001501752">
    <property type="component" value="Unassembled WGS sequence"/>
</dbReference>
<evidence type="ECO:0000313" key="8">
    <source>
        <dbReference type="Proteomes" id="UP001501752"/>
    </source>
</evidence>
<gene>
    <name evidence="7" type="ORF">GCM10023235_75180</name>
</gene>
<dbReference type="PANTHER" id="PTHR30055">
    <property type="entry name" value="HTH-TYPE TRANSCRIPTIONAL REGULATOR RUTR"/>
    <property type="match status" value="1"/>
</dbReference>
<reference evidence="8" key="1">
    <citation type="journal article" date="2019" name="Int. J. Syst. Evol. Microbiol.">
        <title>The Global Catalogue of Microorganisms (GCM) 10K type strain sequencing project: providing services to taxonomists for standard genome sequencing and annotation.</title>
        <authorList>
            <consortium name="The Broad Institute Genomics Platform"/>
            <consortium name="The Broad Institute Genome Sequencing Center for Infectious Disease"/>
            <person name="Wu L."/>
            <person name="Ma J."/>
        </authorList>
    </citation>
    <scope>NUCLEOTIDE SEQUENCE [LARGE SCALE GENOMIC DNA]</scope>
    <source>
        <strain evidence="8">JCM 13006</strain>
    </source>
</reference>
<dbReference type="InterPro" id="IPR009057">
    <property type="entry name" value="Homeodomain-like_sf"/>
</dbReference>
<dbReference type="RefSeq" id="WP_345701405.1">
    <property type="nucleotide sequence ID" value="NZ_BAABIS010000001.1"/>
</dbReference>
<feature type="domain" description="HTH tetR-type" evidence="6">
    <location>
        <begin position="22"/>
        <end position="81"/>
    </location>
</feature>
<evidence type="ECO:0000259" key="6">
    <source>
        <dbReference type="PROSITE" id="PS50977"/>
    </source>
</evidence>
<name>A0ABP9ENJ5_9ACTN</name>
<evidence type="ECO:0000256" key="4">
    <source>
        <dbReference type="PROSITE-ProRule" id="PRU00335"/>
    </source>
</evidence>
<dbReference type="SUPFAM" id="SSF46689">
    <property type="entry name" value="Homeodomain-like"/>
    <property type="match status" value="1"/>
</dbReference>
<evidence type="ECO:0000256" key="1">
    <source>
        <dbReference type="ARBA" id="ARBA00023015"/>
    </source>
</evidence>
<organism evidence="7 8">
    <name type="scientific">Kitasatospora terrestris</name>
    <dbReference type="NCBI Taxonomy" id="258051"/>
    <lineage>
        <taxon>Bacteria</taxon>
        <taxon>Bacillati</taxon>
        <taxon>Actinomycetota</taxon>
        <taxon>Actinomycetes</taxon>
        <taxon>Kitasatosporales</taxon>
        <taxon>Streptomycetaceae</taxon>
        <taxon>Kitasatospora</taxon>
    </lineage>
</organism>
<keyword evidence="2 4" id="KW-0238">DNA-binding</keyword>
<dbReference type="EMBL" id="BAABIS010000001">
    <property type="protein sequence ID" value="GAA4883536.1"/>
    <property type="molecule type" value="Genomic_DNA"/>
</dbReference>
<dbReference type="InterPro" id="IPR001647">
    <property type="entry name" value="HTH_TetR"/>
</dbReference>
<proteinExistence type="predicted"/>
<feature type="DNA-binding region" description="H-T-H motif" evidence="4">
    <location>
        <begin position="44"/>
        <end position="63"/>
    </location>
</feature>